<organism evidence="2 3">
    <name type="scientific">Celeribacter halophilus</name>
    <dbReference type="NCBI Taxonomy" id="576117"/>
    <lineage>
        <taxon>Bacteria</taxon>
        <taxon>Pseudomonadati</taxon>
        <taxon>Pseudomonadota</taxon>
        <taxon>Alphaproteobacteria</taxon>
        <taxon>Rhodobacterales</taxon>
        <taxon>Roseobacteraceae</taxon>
        <taxon>Celeribacter</taxon>
    </lineage>
</organism>
<proteinExistence type="predicted"/>
<comment type="caution">
    <text evidence="2">The sequence shown here is derived from an EMBL/GenBank/DDBJ whole genome shotgun (WGS) entry which is preliminary data.</text>
</comment>
<evidence type="ECO:0000256" key="1">
    <source>
        <dbReference type="SAM" id="MobiDB-lite"/>
    </source>
</evidence>
<dbReference type="RefSeq" id="WP_303481022.1">
    <property type="nucleotide sequence ID" value="NZ_JAUOPJ010000003.1"/>
</dbReference>
<feature type="region of interest" description="Disordered" evidence="1">
    <location>
        <begin position="78"/>
        <end position="103"/>
    </location>
</feature>
<evidence type="ECO:0000313" key="2">
    <source>
        <dbReference type="EMBL" id="MDO6456279.1"/>
    </source>
</evidence>
<feature type="region of interest" description="Disordered" evidence="1">
    <location>
        <begin position="21"/>
        <end position="41"/>
    </location>
</feature>
<dbReference type="Proteomes" id="UP001169823">
    <property type="component" value="Unassembled WGS sequence"/>
</dbReference>
<feature type="compositionally biased region" description="Basic and acidic residues" evidence="1">
    <location>
        <begin position="21"/>
        <end position="38"/>
    </location>
</feature>
<dbReference type="AlphaFoldDB" id="A0AAW7XTH2"/>
<protein>
    <submittedName>
        <fullName evidence="2">Uncharacterized protein</fullName>
    </submittedName>
</protein>
<dbReference type="EMBL" id="JAUOPJ010000003">
    <property type="protein sequence ID" value="MDO6456279.1"/>
    <property type="molecule type" value="Genomic_DNA"/>
</dbReference>
<gene>
    <name evidence="2" type="ORF">Q4494_04245</name>
</gene>
<sequence>MSDPMTNLDADDVLASIRRLVAETHSQPHDPVRARREQAPLTLKWPLNKEALSEEAAAPAPEAEADVPAALVLTPDFRVEKPEVATSEAEPEAPRADASPVPPLVLSPEQAVHLPKDEPAMTDTVSVESVVSEELHAAVTEESDVAQEVEPAPQTENWNAALDDTPDEVAAAHVARLSLEQRIAELEAAVGAQAAEWEPDGSEDLEAEIPRVMPRAFAETGARVFHFQGMPEATSEETREEAAQAPFDADGVEMTQARDNSDQIDDAEVIEETSFEAAQEAAAADVETDTVTAQADVAEADDAVLSETTEAEGVAPDPDPSLEEELALAGYAEEDILDEEALRELVAQVIREELQGELGQRITRNVRRLVRREVQRALTLREFE</sequence>
<name>A0AAW7XTH2_9RHOB</name>
<accession>A0AAW7XTH2</accession>
<reference evidence="2" key="1">
    <citation type="submission" date="2023-07" db="EMBL/GenBank/DDBJ databases">
        <title>Genome content predicts the carbon catabolic preferences of heterotrophic bacteria.</title>
        <authorList>
            <person name="Gralka M."/>
        </authorList>
    </citation>
    <scope>NUCLEOTIDE SEQUENCE</scope>
    <source>
        <strain evidence="2">I2M02</strain>
    </source>
</reference>
<evidence type="ECO:0000313" key="3">
    <source>
        <dbReference type="Proteomes" id="UP001169823"/>
    </source>
</evidence>